<accession>A0A804JM17</accession>
<keyword evidence="2" id="KW-1185">Reference proteome</keyword>
<name>A0A804JM17_MUSAM</name>
<dbReference type="InParanoid" id="A0A804JM17"/>
<reference evidence="1" key="1">
    <citation type="submission" date="2021-05" db="UniProtKB">
        <authorList>
            <consortium name="EnsemblPlants"/>
        </authorList>
    </citation>
    <scope>IDENTIFICATION</scope>
    <source>
        <strain evidence="1">subsp. malaccensis</strain>
    </source>
</reference>
<proteinExistence type="predicted"/>
<dbReference type="EnsemblPlants" id="Ma06_t30190.1">
    <property type="protein sequence ID" value="Ma06_p30190.1"/>
    <property type="gene ID" value="Ma06_g30190"/>
</dbReference>
<dbReference type="Gramene" id="Ma06_t30190.1">
    <property type="protein sequence ID" value="Ma06_p30190.1"/>
    <property type="gene ID" value="Ma06_g30190"/>
</dbReference>
<evidence type="ECO:0000313" key="1">
    <source>
        <dbReference type="EnsemblPlants" id="Ma06_p30190.1"/>
    </source>
</evidence>
<organism evidence="1 2">
    <name type="scientific">Musa acuminata subsp. malaccensis</name>
    <name type="common">Wild banana</name>
    <name type="synonym">Musa malaccensis</name>
    <dbReference type="NCBI Taxonomy" id="214687"/>
    <lineage>
        <taxon>Eukaryota</taxon>
        <taxon>Viridiplantae</taxon>
        <taxon>Streptophyta</taxon>
        <taxon>Embryophyta</taxon>
        <taxon>Tracheophyta</taxon>
        <taxon>Spermatophyta</taxon>
        <taxon>Magnoliopsida</taxon>
        <taxon>Liliopsida</taxon>
        <taxon>Zingiberales</taxon>
        <taxon>Musaceae</taxon>
        <taxon>Musa</taxon>
    </lineage>
</organism>
<protein>
    <submittedName>
        <fullName evidence="1">Uncharacterized protein</fullName>
    </submittedName>
</protein>
<dbReference type="Proteomes" id="UP000012960">
    <property type="component" value="Unplaced"/>
</dbReference>
<sequence length="13" mass="1520">MDSQGRLSKLKTR</sequence>
<evidence type="ECO:0000313" key="2">
    <source>
        <dbReference type="Proteomes" id="UP000012960"/>
    </source>
</evidence>